<comment type="function">
    <text evidence="6">As a component of the decapping complex, involved in the degradation of mRNAs. Promotes P-body formation. Translational repressor.</text>
</comment>
<dbReference type="GO" id="GO:0000932">
    <property type="term" value="C:P-body"/>
    <property type="evidence" value="ECO:0007669"/>
    <property type="project" value="TreeGrafter"/>
</dbReference>
<dbReference type="Pfam" id="PF09532">
    <property type="entry name" value="FDF"/>
    <property type="match status" value="1"/>
</dbReference>
<feature type="short sequence motif" description="FFD box" evidence="7">
    <location>
        <begin position="440"/>
        <end position="456"/>
    </location>
</feature>
<keyword evidence="3" id="KW-0963">Cytoplasm</keyword>
<name>A0A1I8MGE4_MUSDO</name>
<gene>
    <name evidence="14" type="primary">101900251</name>
    <name evidence="16" type="synonym">LOC101900251</name>
</gene>
<dbReference type="FunFam" id="2.30.30.100:FF:000033">
    <property type="entry name" value="Trailer hitch, isoform C"/>
    <property type="match status" value="1"/>
</dbReference>
<dbReference type="Gene3D" id="2.30.30.100">
    <property type="match status" value="1"/>
</dbReference>
<dbReference type="InterPro" id="IPR025761">
    <property type="entry name" value="FFD_box"/>
</dbReference>
<reference evidence="14" key="1">
    <citation type="submission" date="2020-05" db="UniProtKB">
        <authorList>
            <consortium name="EnsemblMetazoa"/>
        </authorList>
    </citation>
    <scope>IDENTIFICATION</scope>
    <source>
        <strain evidence="14">Aabys</strain>
    </source>
</reference>
<feature type="compositionally biased region" description="Low complexity" evidence="9">
    <location>
        <begin position="480"/>
        <end position="503"/>
    </location>
</feature>
<keyword evidence="4" id="KW-0678">Repressor</keyword>
<feature type="compositionally biased region" description="Low complexity" evidence="9">
    <location>
        <begin position="221"/>
        <end position="239"/>
    </location>
</feature>
<evidence type="ECO:0000256" key="9">
    <source>
        <dbReference type="SAM" id="MobiDB-lite"/>
    </source>
</evidence>
<feature type="domain" description="DFDF" evidence="10">
    <location>
        <begin position="360"/>
        <end position="396"/>
    </location>
</feature>
<evidence type="ECO:0000259" key="11">
    <source>
        <dbReference type="PROSITE" id="PS51513"/>
    </source>
</evidence>
<dbReference type="GO" id="GO:0033962">
    <property type="term" value="P:P-body assembly"/>
    <property type="evidence" value="ECO:0007669"/>
    <property type="project" value="TreeGrafter"/>
</dbReference>
<dbReference type="SUPFAM" id="SSF50182">
    <property type="entry name" value="Sm-like ribonucleoproteins"/>
    <property type="match status" value="1"/>
</dbReference>
<evidence type="ECO:0000256" key="3">
    <source>
        <dbReference type="ARBA" id="ARBA00022490"/>
    </source>
</evidence>
<dbReference type="eggNOG" id="KOG1073">
    <property type="taxonomic scope" value="Eukaryota"/>
</dbReference>
<dbReference type="PROSITE" id="PS51513">
    <property type="entry name" value="FFD"/>
    <property type="match status" value="1"/>
</dbReference>
<feature type="compositionally biased region" description="Gly residues" evidence="9">
    <location>
        <begin position="504"/>
        <end position="514"/>
    </location>
</feature>
<evidence type="ECO:0000313" key="15">
    <source>
        <dbReference type="Proteomes" id="UP001652621"/>
    </source>
</evidence>
<evidence type="ECO:0000256" key="8">
    <source>
        <dbReference type="PROSITE-ProRule" id="PRU00869"/>
    </source>
</evidence>
<feature type="compositionally biased region" description="Low complexity" evidence="9">
    <location>
        <begin position="308"/>
        <end position="333"/>
    </location>
</feature>
<feature type="region of interest" description="Disordered" evidence="9">
    <location>
        <begin position="479"/>
        <end position="612"/>
    </location>
</feature>
<reference evidence="16" key="2">
    <citation type="submission" date="2025-04" db="UniProtKB">
        <authorList>
            <consortium name="RefSeq"/>
        </authorList>
    </citation>
    <scope>IDENTIFICATION</scope>
    <source>
        <strain evidence="16">Aabys</strain>
    </source>
</reference>
<feature type="domain" description="FFD box profile" evidence="11">
    <location>
        <begin position="440"/>
        <end position="456"/>
    </location>
</feature>
<organism evidence="14">
    <name type="scientific">Musca domestica</name>
    <name type="common">House fly</name>
    <dbReference type="NCBI Taxonomy" id="7370"/>
    <lineage>
        <taxon>Eukaryota</taxon>
        <taxon>Metazoa</taxon>
        <taxon>Ecdysozoa</taxon>
        <taxon>Arthropoda</taxon>
        <taxon>Hexapoda</taxon>
        <taxon>Insecta</taxon>
        <taxon>Pterygota</taxon>
        <taxon>Neoptera</taxon>
        <taxon>Endopterygota</taxon>
        <taxon>Diptera</taxon>
        <taxon>Brachycera</taxon>
        <taxon>Muscomorpha</taxon>
        <taxon>Muscoidea</taxon>
        <taxon>Muscidae</taxon>
        <taxon>Musca</taxon>
    </lineage>
</organism>
<dbReference type="InterPro" id="IPR025768">
    <property type="entry name" value="TFG_box"/>
</dbReference>
<dbReference type="InterPro" id="IPR047575">
    <property type="entry name" value="Sm"/>
</dbReference>
<feature type="compositionally biased region" description="Basic and acidic residues" evidence="9">
    <location>
        <begin position="284"/>
        <end position="293"/>
    </location>
</feature>
<feature type="domain" description="Sm" evidence="13">
    <location>
        <begin position="1"/>
        <end position="81"/>
    </location>
</feature>
<dbReference type="PROSITE" id="PS51536">
    <property type="entry name" value="TFG"/>
    <property type="match status" value="1"/>
</dbReference>
<evidence type="ECO:0000256" key="5">
    <source>
        <dbReference type="ARBA" id="ARBA00022664"/>
    </source>
</evidence>
<dbReference type="Pfam" id="PF12701">
    <property type="entry name" value="LSM14"/>
    <property type="match status" value="1"/>
</dbReference>
<dbReference type="InterPro" id="IPR019050">
    <property type="entry name" value="FDF_dom"/>
</dbReference>
<accession>A0A1I8MGE4</accession>
<dbReference type="SMART" id="SM01199">
    <property type="entry name" value="FDF"/>
    <property type="match status" value="1"/>
</dbReference>
<dbReference type="KEGG" id="mde:101900251"/>
<dbReference type="RefSeq" id="XP_005178625.1">
    <property type="nucleotide sequence ID" value="XM_005178568.3"/>
</dbReference>
<dbReference type="VEuPathDB" id="VectorBase:MDOMA2_019537"/>
<dbReference type="PROSITE" id="PS52002">
    <property type="entry name" value="SM"/>
    <property type="match status" value="1"/>
</dbReference>
<evidence type="ECO:0000259" key="12">
    <source>
        <dbReference type="PROSITE" id="PS51536"/>
    </source>
</evidence>
<dbReference type="VEuPathDB" id="VectorBase:MDOA004611"/>
<dbReference type="InterPro" id="IPR025762">
    <property type="entry name" value="DFDF"/>
</dbReference>
<comment type="subcellular location">
    <subcellularLocation>
        <location evidence="1">Cytoplasm</location>
    </subcellularLocation>
</comment>
<feature type="short sequence motif" description="TFG box" evidence="8">
    <location>
        <begin position="463"/>
        <end position="483"/>
    </location>
</feature>
<dbReference type="PANTHER" id="PTHR13586">
    <property type="entry name" value="SCD6 PROTEIN-RELATED"/>
    <property type="match status" value="1"/>
</dbReference>
<keyword evidence="15" id="KW-1185">Reference proteome</keyword>
<feature type="compositionally biased region" description="Low complexity" evidence="9">
    <location>
        <begin position="566"/>
        <end position="595"/>
    </location>
</feature>
<evidence type="ECO:0000256" key="4">
    <source>
        <dbReference type="ARBA" id="ARBA00022491"/>
    </source>
</evidence>
<dbReference type="STRING" id="7370.A0A1I8MGE4"/>
<dbReference type="Proteomes" id="UP001652621">
    <property type="component" value="Unplaced"/>
</dbReference>
<dbReference type="PANTHER" id="PTHR13586:SF0">
    <property type="entry name" value="TRAILER HITCH, ISOFORM H"/>
    <property type="match status" value="1"/>
</dbReference>
<sequence>MSGGMPELGSKISLISKADIRYEGRLYTVDPQECTIALSSVRSFGTEDRETQFQIAPQSQIYDYILFRGTDIKDIRVINNSLPHPNDPAIMQVQLPNGQHVMPHLSMPSMNPQVPPMGAVGAYGNPFGSMGGLGAIGGASGSGAVPPSLAPGSGAPGPFMMGNQQVPPQQKLSQGQQSQAQQQQKQPISVIDMLAGASRSTTPISLISRKSPSADIGVQVNQQQQAHQQHNHNNQNQQQAHHHPNQHQNNAGHGGQSRDAGHKRPNYQNQRNGGGGGGNNQRNNARDRRDSGRMMDNYHNNHDGGGRNPYNQRGNNQGNPNRNNWNMHRGNMPNNMRNNRGMRSQMMSFRSTSGPGGMQKPPRNPIKFEQDFDFEQANNKFEELRSQLAKLKVGDEPKSEQCSSPTPTTSQMNGETDKKDDSGNETGAGDHEPEEEEITVGYDKTKSFFDNISCETAQDRAKNKNYDWRQERKLNSETFGVSSTRRGGYRGRGNSYYSRNAGNYNGGGGGGGYNRGYRGNNNYRNRSNNRNKMHNRDANNANGNMNAPNSNTTNPAGSNDSAANLKTQAQQPSTPSSSSAANTNTASSSKTVSSALADTKNQPQMAAVGAGQ</sequence>
<dbReference type="GO" id="GO:0003729">
    <property type="term" value="F:mRNA binding"/>
    <property type="evidence" value="ECO:0007669"/>
    <property type="project" value="TreeGrafter"/>
</dbReference>
<dbReference type="SMART" id="SM01271">
    <property type="entry name" value="LSM14"/>
    <property type="match status" value="1"/>
</dbReference>
<dbReference type="PROSITE" id="PS51512">
    <property type="entry name" value="DFDF"/>
    <property type="match status" value="1"/>
</dbReference>
<dbReference type="InterPro" id="IPR010920">
    <property type="entry name" value="LSM_dom_sf"/>
</dbReference>
<evidence type="ECO:0000256" key="7">
    <source>
        <dbReference type="PROSITE-ProRule" id="PRU00846"/>
    </source>
</evidence>
<evidence type="ECO:0000313" key="14">
    <source>
        <dbReference type="EnsemblMetazoa" id="MDOA004611-PB"/>
    </source>
</evidence>
<proteinExistence type="inferred from homology"/>
<feature type="region of interest" description="Disordered" evidence="9">
    <location>
        <begin position="145"/>
        <end position="186"/>
    </location>
</feature>
<feature type="compositionally biased region" description="Polar residues" evidence="9">
    <location>
        <begin position="400"/>
        <end position="414"/>
    </location>
</feature>
<feature type="domain" description="TFG box profile" evidence="12">
    <location>
        <begin position="463"/>
        <end position="483"/>
    </location>
</feature>
<comment type="similarity">
    <text evidence="2">Belongs to the LSM14 family.</text>
</comment>
<evidence type="ECO:0000259" key="10">
    <source>
        <dbReference type="PROSITE" id="PS51512"/>
    </source>
</evidence>
<protein>
    <submittedName>
        <fullName evidence="16">Protein LSM14 homolog B isoform X1</fullName>
    </submittedName>
</protein>
<dbReference type="OrthoDB" id="21539at2759"/>
<evidence type="ECO:0000259" key="13">
    <source>
        <dbReference type="PROSITE" id="PS52002"/>
    </source>
</evidence>
<dbReference type="GO" id="GO:0006397">
    <property type="term" value="P:mRNA processing"/>
    <property type="evidence" value="ECO:0007669"/>
    <property type="project" value="UniProtKB-KW"/>
</dbReference>
<dbReference type="GO" id="GO:0034063">
    <property type="term" value="P:stress granule assembly"/>
    <property type="evidence" value="ECO:0007669"/>
    <property type="project" value="TreeGrafter"/>
</dbReference>
<feature type="region of interest" description="Disordered" evidence="9">
    <location>
        <begin position="391"/>
        <end position="443"/>
    </location>
</feature>
<evidence type="ECO:0000256" key="1">
    <source>
        <dbReference type="ARBA" id="ARBA00004496"/>
    </source>
</evidence>
<dbReference type="InterPro" id="IPR025609">
    <property type="entry name" value="Lsm14-like_N"/>
</dbReference>
<dbReference type="CDD" id="cd01736">
    <property type="entry name" value="LSm14_N"/>
    <property type="match status" value="1"/>
</dbReference>
<dbReference type="AlphaFoldDB" id="A0A1I8MGE4"/>
<evidence type="ECO:0000313" key="16">
    <source>
        <dbReference type="RefSeq" id="XP_005178625.1"/>
    </source>
</evidence>
<feature type="region of interest" description="Disordered" evidence="9">
    <location>
        <begin position="216"/>
        <end position="333"/>
    </location>
</feature>
<dbReference type="EnsemblMetazoa" id="MDOA004611-RB">
    <property type="protein sequence ID" value="MDOA004611-PB"/>
    <property type="gene ID" value="MDOA004611"/>
</dbReference>
<evidence type="ECO:0000256" key="6">
    <source>
        <dbReference type="ARBA" id="ARBA00059323"/>
    </source>
</evidence>
<evidence type="ECO:0000256" key="2">
    <source>
        <dbReference type="ARBA" id="ARBA00010415"/>
    </source>
</evidence>
<feature type="compositionally biased region" description="Low complexity" evidence="9">
    <location>
        <begin position="538"/>
        <end position="557"/>
    </location>
</feature>
<feature type="compositionally biased region" description="Low complexity" evidence="9">
    <location>
        <begin position="515"/>
        <end position="526"/>
    </location>
</feature>
<keyword evidence="5" id="KW-0507">mRNA processing</keyword>